<gene>
    <name evidence="2" type="ORF">V6984_17570</name>
</gene>
<reference evidence="2 3" key="1">
    <citation type="submission" date="2024-02" db="EMBL/GenBank/DDBJ databases">
        <title>Bacterial strain from lacustrine sediment.</title>
        <authorList>
            <person name="Petit C."/>
            <person name="Fadhlaoui K."/>
        </authorList>
    </citation>
    <scope>NUCLEOTIDE SEQUENCE [LARGE SCALE GENOMIC DNA]</scope>
    <source>
        <strain evidence="2 3">IPX-CK</strain>
    </source>
</reference>
<proteinExistence type="predicted"/>
<dbReference type="RefSeq" id="WP_342756901.1">
    <property type="nucleotide sequence ID" value="NZ_CP146256.1"/>
</dbReference>
<evidence type="ECO:0000313" key="3">
    <source>
        <dbReference type="Proteomes" id="UP001451571"/>
    </source>
</evidence>
<feature type="compositionally biased region" description="Polar residues" evidence="1">
    <location>
        <begin position="19"/>
        <end position="34"/>
    </location>
</feature>
<evidence type="ECO:0000313" key="2">
    <source>
        <dbReference type="EMBL" id="XAH73293.1"/>
    </source>
</evidence>
<sequence length="48" mass="5770">MDKKKQEKQNRQKNHDKYNSITQKSEPENQNSGHNVREEGIHPINQKR</sequence>
<feature type="region of interest" description="Disordered" evidence="1">
    <location>
        <begin position="1"/>
        <end position="48"/>
    </location>
</feature>
<evidence type="ECO:0008006" key="4">
    <source>
        <dbReference type="Google" id="ProtNLM"/>
    </source>
</evidence>
<keyword evidence="3" id="KW-1185">Reference proteome</keyword>
<protein>
    <recommendedName>
        <fullName evidence="4">Small acid-soluble spore protein P (Minor)</fullName>
    </recommendedName>
</protein>
<dbReference type="Proteomes" id="UP001451571">
    <property type="component" value="Chromosome"/>
</dbReference>
<name>A0ABZ3ESU9_9FIRM</name>
<organism evidence="2 3">
    <name type="scientific">Kineothrix sedimenti</name>
    <dbReference type="NCBI Taxonomy" id="3123317"/>
    <lineage>
        <taxon>Bacteria</taxon>
        <taxon>Bacillati</taxon>
        <taxon>Bacillota</taxon>
        <taxon>Clostridia</taxon>
        <taxon>Lachnospirales</taxon>
        <taxon>Lachnospiraceae</taxon>
        <taxon>Kineothrix</taxon>
    </lineage>
</organism>
<accession>A0ABZ3ESU9</accession>
<feature type="compositionally biased region" description="Basic and acidic residues" evidence="1">
    <location>
        <begin position="1"/>
        <end position="18"/>
    </location>
</feature>
<evidence type="ECO:0000256" key="1">
    <source>
        <dbReference type="SAM" id="MobiDB-lite"/>
    </source>
</evidence>
<dbReference type="EMBL" id="CP146256">
    <property type="protein sequence ID" value="XAH73293.1"/>
    <property type="molecule type" value="Genomic_DNA"/>
</dbReference>